<dbReference type="Gramene" id="OE9A039730T1">
    <property type="protein sequence ID" value="OE9A039730C1"/>
    <property type="gene ID" value="OE9A039730"/>
</dbReference>
<dbReference type="Proteomes" id="UP000594638">
    <property type="component" value="Unassembled WGS sequence"/>
</dbReference>
<protein>
    <recommendedName>
        <fullName evidence="3">LEM domain-containing protein</fullName>
    </recommendedName>
</protein>
<dbReference type="InterPro" id="IPR011015">
    <property type="entry name" value="LEM/LEM-like_dom_sf"/>
</dbReference>
<comment type="caution">
    <text evidence="4">The sequence shown here is derived from an EMBL/GenBank/DDBJ whole genome shotgun (WGS) entry which is preliminary data.</text>
</comment>
<dbReference type="InterPro" id="IPR003887">
    <property type="entry name" value="LEM_dom"/>
</dbReference>
<name>A0A8S0TKI8_OLEEU</name>
<feature type="transmembrane region" description="Helical" evidence="2">
    <location>
        <begin position="341"/>
        <end position="360"/>
    </location>
</feature>
<feature type="compositionally biased region" description="Acidic residues" evidence="1">
    <location>
        <begin position="199"/>
        <end position="215"/>
    </location>
</feature>
<keyword evidence="2" id="KW-0472">Membrane</keyword>
<evidence type="ECO:0000256" key="2">
    <source>
        <dbReference type="SAM" id="Phobius"/>
    </source>
</evidence>
<feature type="region of interest" description="Disordered" evidence="1">
    <location>
        <begin position="263"/>
        <end position="324"/>
    </location>
</feature>
<feature type="compositionally biased region" description="Polar residues" evidence="1">
    <location>
        <begin position="293"/>
        <end position="312"/>
    </location>
</feature>
<proteinExistence type="predicted"/>
<dbReference type="EMBL" id="CACTIH010007260">
    <property type="protein sequence ID" value="CAA3006440.1"/>
    <property type="molecule type" value="Genomic_DNA"/>
</dbReference>
<reference evidence="4 5" key="1">
    <citation type="submission" date="2019-12" db="EMBL/GenBank/DDBJ databases">
        <authorList>
            <person name="Alioto T."/>
            <person name="Alioto T."/>
            <person name="Gomez Garrido J."/>
        </authorList>
    </citation>
    <scope>NUCLEOTIDE SEQUENCE [LARGE SCALE GENOMIC DNA]</scope>
</reference>
<feature type="compositionally biased region" description="Acidic residues" evidence="1">
    <location>
        <begin position="223"/>
        <end position="233"/>
    </location>
</feature>
<sequence length="378" mass="42410">MATYGYAGDFSSDDDEKVEQYQERMVQTKFDNTIRPSKKQIEDEIENIKRLPFDQEINLNDDILAGLLDYYKTPRGPIVDSTRKLYNKIALRLVRGDQQDLIGRDGLVKESTNGNTKLDNENNNSINIIKKDSSQPISIADTFSSDEEVDVVHTNSQAKKFDSRVVYNDVNNHDEDLMDVDSETPSGPIRETKQVDLPTTDEDEDEESDNDDESSSESKPSESDEELNSESDVIEVTPIKSPASTGREKEAIEVLMAMRPNTPKQAEASIKKQQMVHSTPKDSFAEAAKKPYTRSQRVATRSATRITRSSEATSKGSKLDSSTSSADAFLESKRKVSRRSYAMMVGALLVLLIAFAAYYFRSNIVQTAEPLLRKKLSF</sequence>
<feature type="compositionally biased region" description="Low complexity" evidence="1">
    <location>
        <begin position="313"/>
        <end position="324"/>
    </location>
</feature>
<dbReference type="AlphaFoldDB" id="A0A8S0TKI8"/>
<keyword evidence="5" id="KW-1185">Reference proteome</keyword>
<evidence type="ECO:0000313" key="4">
    <source>
        <dbReference type="EMBL" id="CAA3006440.1"/>
    </source>
</evidence>
<evidence type="ECO:0000259" key="3">
    <source>
        <dbReference type="PROSITE" id="PS50954"/>
    </source>
</evidence>
<evidence type="ECO:0000313" key="5">
    <source>
        <dbReference type="Proteomes" id="UP000594638"/>
    </source>
</evidence>
<feature type="region of interest" description="Disordered" evidence="1">
    <location>
        <begin position="172"/>
        <end position="247"/>
    </location>
</feature>
<accession>A0A8S0TKI8</accession>
<feature type="compositionally biased region" description="Basic and acidic residues" evidence="1">
    <location>
        <begin position="279"/>
        <end position="289"/>
    </location>
</feature>
<evidence type="ECO:0000256" key="1">
    <source>
        <dbReference type="SAM" id="MobiDB-lite"/>
    </source>
</evidence>
<feature type="domain" description="LEM" evidence="3">
    <location>
        <begin position="53"/>
        <end position="97"/>
    </location>
</feature>
<keyword evidence="2" id="KW-1133">Transmembrane helix</keyword>
<gene>
    <name evidence="4" type="ORF">OLEA9_A039730</name>
</gene>
<dbReference type="Gene3D" id="1.10.720.40">
    <property type="match status" value="1"/>
</dbReference>
<keyword evidence="2" id="KW-0812">Transmembrane</keyword>
<dbReference type="PROSITE" id="PS50954">
    <property type="entry name" value="LEM"/>
    <property type="match status" value="1"/>
</dbReference>
<organism evidence="4 5">
    <name type="scientific">Olea europaea subsp. europaea</name>
    <dbReference type="NCBI Taxonomy" id="158383"/>
    <lineage>
        <taxon>Eukaryota</taxon>
        <taxon>Viridiplantae</taxon>
        <taxon>Streptophyta</taxon>
        <taxon>Embryophyta</taxon>
        <taxon>Tracheophyta</taxon>
        <taxon>Spermatophyta</taxon>
        <taxon>Magnoliopsida</taxon>
        <taxon>eudicotyledons</taxon>
        <taxon>Gunneridae</taxon>
        <taxon>Pentapetalae</taxon>
        <taxon>asterids</taxon>
        <taxon>lamiids</taxon>
        <taxon>Lamiales</taxon>
        <taxon>Oleaceae</taxon>
        <taxon>Oleeae</taxon>
        <taxon>Olea</taxon>
    </lineage>
</organism>